<accession>A0ACB0FMD3</accession>
<protein>
    <submittedName>
        <fullName evidence="1">Uncharacterized protein</fullName>
    </submittedName>
</protein>
<proteinExistence type="predicted"/>
<organism evidence="1 2">
    <name type="scientific">Rangifer tarandus platyrhynchus</name>
    <name type="common">Svalbard reindeer</name>
    <dbReference type="NCBI Taxonomy" id="3082113"/>
    <lineage>
        <taxon>Eukaryota</taxon>
        <taxon>Metazoa</taxon>
        <taxon>Chordata</taxon>
        <taxon>Craniata</taxon>
        <taxon>Vertebrata</taxon>
        <taxon>Euteleostomi</taxon>
        <taxon>Mammalia</taxon>
        <taxon>Eutheria</taxon>
        <taxon>Laurasiatheria</taxon>
        <taxon>Artiodactyla</taxon>
        <taxon>Ruminantia</taxon>
        <taxon>Pecora</taxon>
        <taxon>Cervidae</taxon>
        <taxon>Odocoileinae</taxon>
        <taxon>Rangifer</taxon>
    </lineage>
</organism>
<evidence type="ECO:0000313" key="2">
    <source>
        <dbReference type="Proteomes" id="UP001162501"/>
    </source>
</evidence>
<gene>
    <name evidence="1" type="ORF">MRATA1EN3_LOCUS24364</name>
</gene>
<dbReference type="EMBL" id="OX596092">
    <property type="protein sequence ID" value="CAI9713151.1"/>
    <property type="molecule type" value="Genomic_DNA"/>
</dbReference>
<dbReference type="Proteomes" id="UP001162501">
    <property type="component" value="Chromosome 8"/>
</dbReference>
<evidence type="ECO:0000313" key="1">
    <source>
        <dbReference type="EMBL" id="CAI9713151.1"/>
    </source>
</evidence>
<name>A0ACB0FMD3_RANTA</name>
<reference evidence="1" key="1">
    <citation type="submission" date="2023-05" db="EMBL/GenBank/DDBJ databases">
        <authorList>
            <consortium name="ELIXIR-Norway"/>
        </authorList>
    </citation>
    <scope>NUCLEOTIDE SEQUENCE</scope>
</reference>
<sequence>MATNRSAVLASGPRWPPGDICLRGAAAVPQGASHWGGCGPRSGFSPTAVQASVQAQAERQDSSHAAQLGMDARPIFRWIQSFSFWSTACAP</sequence>